<accession>A0A2I1D9A2</accession>
<dbReference type="InterPro" id="IPR000960">
    <property type="entry name" value="Flavin_mOase"/>
</dbReference>
<dbReference type="OrthoDB" id="66881at2759"/>
<gene>
    <name evidence="6" type="ORF">P168DRAFT_279870</name>
</gene>
<comment type="similarity">
    <text evidence="1">Belongs to the FMO family.</text>
</comment>
<dbReference type="Gene3D" id="3.50.50.60">
    <property type="entry name" value="FAD/NAD(P)-binding domain"/>
    <property type="match status" value="2"/>
</dbReference>
<proteinExistence type="inferred from homology"/>
<dbReference type="PRINTS" id="PR00370">
    <property type="entry name" value="FMOXYGENASE"/>
</dbReference>
<evidence type="ECO:0000313" key="6">
    <source>
        <dbReference type="EMBL" id="PKY06438.1"/>
    </source>
</evidence>
<evidence type="ECO:0000313" key="7">
    <source>
        <dbReference type="Proteomes" id="UP000234254"/>
    </source>
</evidence>
<dbReference type="Proteomes" id="UP000234254">
    <property type="component" value="Unassembled WGS sequence"/>
</dbReference>
<keyword evidence="7" id="KW-1185">Reference proteome</keyword>
<dbReference type="InterPro" id="IPR050346">
    <property type="entry name" value="FMO-like"/>
</dbReference>
<evidence type="ECO:0000256" key="5">
    <source>
        <dbReference type="ARBA" id="ARBA00023002"/>
    </source>
</evidence>
<dbReference type="SUPFAM" id="SSF51905">
    <property type="entry name" value="FAD/NAD(P)-binding domain"/>
    <property type="match status" value="2"/>
</dbReference>
<comment type="caution">
    <text evidence="6">The sequence shown here is derived from an EMBL/GenBank/DDBJ whole genome shotgun (WGS) entry which is preliminary data.</text>
</comment>
<evidence type="ECO:0000256" key="4">
    <source>
        <dbReference type="ARBA" id="ARBA00022857"/>
    </source>
</evidence>
<dbReference type="RefSeq" id="XP_024695032.1">
    <property type="nucleotide sequence ID" value="XM_024835827.1"/>
</dbReference>
<protein>
    <submittedName>
        <fullName evidence="6">Dimethylaniline monooxygenase</fullName>
    </submittedName>
</protein>
<dbReference type="Pfam" id="PF13738">
    <property type="entry name" value="Pyr_redox_3"/>
    <property type="match status" value="1"/>
</dbReference>
<keyword evidence="3" id="KW-0274">FAD</keyword>
<evidence type="ECO:0000256" key="2">
    <source>
        <dbReference type="ARBA" id="ARBA00022630"/>
    </source>
</evidence>
<dbReference type="VEuPathDB" id="FungiDB:P168DRAFT_279870"/>
<keyword evidence="4" id="KW-0521">NADP</keyword>
<organism evidence="6 7">
    <name type="scientific">Aspergillus campestris (strain IBT 28561)</name>
    <dbReference type="NCBI Taxonomy" id="1392248"/>
    <lineage>
        <taxon>Eukaryota</taxon>
        <taxon>Fungi</taxon>
        <taxon>Dikarya</taxon>
        <taxon>Ascomycota</taxon>
        <taxon>Pezizomycotina</taxon>
        <taxon>Eurotiomycetes</taxon>
        <taxon>Eurotiomycetidae</taxon>
        <taxon>Eurotiales</taxon>
        <taxon>Aspergillaceae</taxon>
        <taxon>Aspergillus</taxon>
        <taxon>Aspergillus subgen. Circumdati</taxon>
    </lineage>
</organism>
<dbReference type="InterPro" id="IPR036188">
    <property type="entry name" value="FAD/NAD-bd_sf"/>
</dbReference>
<name>A0A2I1D9A2_ASPC2</name>
<keyword evidence="5" id="KW-0560">Oxidoreductase</keyword>
<reference evidence="6" key="1">
    <citation type="submission" date="2016-12" db="EMBL/GenBank/DDBJ databases">
        <title>The genomes of Aspergillus section Nigri reveals drivers in fungal speciation.</title>
        <authorList>
            <consortium name="DOE Joint Genome Institute"/>
            <person name="Vesth T.C."/>
            <person name="Nybo J."/>
            <person name="Theobald S."/>
            <person name="Brandl J."/>
            <person name="Frisvad J.C."/>
            <person name="Nielsen K.F."/>
            <person name="Lyhne E.K."/>
            <person name="Kogle M.E."/>
            <person name="Kuo A."/>
            <person name="Riley R."/>
            <person name="Clum A."/>
            <person name="Nolan M."/>
            <person name="Lipzen A."/>
            <person name="Salamov A."/>
            <person name="Henrissat B."/>
            <person name="Wiebenga A."/>
            <person name="De vries R.P."/>
            <person name="Grigoriev I.V."/>
            <person name="Mortensen U.H."/>
            <person name="Andersen M.R."/>
            <person name="Baker S.E."/>
        </authorList>
    </citation>
    <scope>NUCLEOTIDE SEQUENCE</scope>
    <source>
        <strain evidence="6">IBT 28561</strain>
    </source>
</reference>
<dbReference type="EMBL" id="MSFM01000003">
    <property type="protein sequence ID" value="PKY06438.1"/>
    <property type="molecule type" value="Genomic_DNA"/>
</dbReference>
<dbReference type="AlphaFoldDB" id="A0A2I1D9A2"/>
<dbReference type="GeneID" id="36543351"/>
<dbReference type="GO" id="GO:0050660">
    <property type="term" value="F:flavin adenine dinucleotide binding"/>
    <property type="evidence" value="ECO:0007669"/>
    <property type="project" value="InterPro"/>
</dbReference>
<keyword evidence="6" id="KW-0503">Monooxygenase</keyword>
<dbReference type="PIRSF" id="PIRSF000332">
    <property type="entry name" value="FMO"/>
    <property type="match status" value="1"/>
</dbReference>
<dbReference type="Pfam" id="PF13450">
    <property type="entry name" value="NAD_binding_8"/>
    <property type="match status" value="1"/>
</dbReference>
<evidence type="ECO:0000256" key="3">
    <source>
        <dbReference type="ARBA" id="ARBA00022827"/>
    </source>
</evidence>
<dbReference type="Pfam" id="PF00743">
    <property type="entry name" value="FMO-like"/>
    <property type="match status" value="1"/>
</dbReference>
<evidence type="ECO:0000256" key="1">
    <source>
        <dbReference type="ARBA" id="ARBA00009183"/>
    </source>
</evidence>
<dbReference type="GO" id="GO:0004499">
    <property type="term" value="F:N,N-dimethylaniline monooxygenase activity"/>
    <property type="evidence" value="ECO:0007669"/>
    <property type="project" value="InterPro"/>
</dbReference>
<dbReference type="PANTHER" id="PTHR23023">
    <property type="entry name" value="DIMETHYLANILINE MONOOXYGENASE"/>
    <property type="match status" value="1"/>
</dbReference>
<keyword evidence="2" id="KW-0285">Flavoprotein</keyword>
<dbReference type="InterPro" id="IPR020946">
    <property type="entry name" value="Flavin_mOase-like"/>
</dbReference>
<dbReference type="GO" id="GO:0050661">
    <property type="term" value="F:NADP binding"/>
    <property type="evidence" value="ECO:0007669"/>
    <property type="project" value="InterPro"/>
</dbReference>
<sequence>MARYPRVAVVGTGPSGISAVKALHEEKAFDTIRVFERRNRPGGVWHLDSIPDVFPARGDPYNAQNQIPSTLPQFTAPAPEDTTARTGVYESLDSNVGIRAMEFTHTPFPVINSALSVERYGHSNPTRPWQVVSHYLDNLAKDYLHLISFNTTVERVEKIDGKWTVTLRRTDLTHHGQPADYWWQEHFDAVIVASGHYNVPLVPGVEGLDVAFKAHPTKFEHAKSFRSSNDYVDKKVVVVGGNVSSADLVTDLHAIVKGPLYVSQRGRNDAFRFAWELPNVELKPTLQSIKSTDTGTSITFTDNTKVENIDKLIFATGYRLSYPFLNPDPVTPNNRVAGFYQHIFKIGDPSLALVGQVRAAISFRVYEYQAVAVARYFAGHNAKPLPSPPEQDLWEFERLKYRGPTTDFHTLRPDFKEYFDFLRDLAGPPAVGTDGYELPSWDDKWAEWAWEIPALKERYWRSRRQDNAINNAVRANL</sequence>